<dbReference type="EMBL" id="CAFBOG010000355">
    <property type="protein sequence ID" value="CAB5003255.1"/>
    <property type="molecule type" value="Genomic_DNA"/>
</dbReference>
<dbReference type="AlphaFoldDB" id="A0A6J7PFH3"/>
<proteinExistence type="predicted"/>
<dbReference type="InterPro" id="IPR011335">
    <property type="entry name" value="Restrct_endonuc-II-like"/>
</dbReference>
<organism evidence="2">
    <name type="scientific">freshwater metagenome</name>
    <dbReference type="NCBI Taxonomy" id="449393"/>
    <lineage>
        <taxon>unclassified sequences</taxon>
        <taxon>metagenomes</taxon>
        <taxon>ecological metagenomes</taxon>
    </lineage>
</organism>
<name>A0A6J7PFH3_9ZZZZ</name>
<evidence type="ECO:0000313" key="2">
    <source>
        <dbReference type="EMBL" id="CAB5003255.1"/>
    </source>
</evidence>
<sequence length="301" mass="33462">MSWFTAGAVIAARQYGFVTHAQLISSGGSSSQIQRAVRSARLEGHGKAVFRYPGSALDWQARVMLAVIATGPLAVASFRTAAALWSFDHYRQGPIEVLCPRWARCHERPVLIHETRQLPTRDLTVHLGIPITAPTRTLIDLGRFLPARRLGQMMDDAVRRKMTSYEELHLRVAELARPGRTGIGRARVALATRGVHSVVPDSSLEVLALRILDEAGVPEPVVHHSIHIEDQLFVVDIAWPEARLALECDGFLYHSGPEQLRSDHQRQNLLATAGWTLLRTDWHTLRTDPTQLIAQIITALS</sequence>
<reference evidence="2" key="1">
    <citation type="submission" date="2020-05" db="EMBL/GenBank/DDBJ databases">
        <authorList>
            <person name="Chiriac C."/>
            <person name="Salcher M."/>
            <person name="Ghai R."/>
            <person name="Kavagutti S V."/>
        </authorList>
    </citation>
    <scope>NUCLEOTIDE SEQUENCE</scope>
</reference>
<dbReference type="Gene3D" id="3.40.960.10">
    <property type="entry name" value="VSR Endonuclease"/>
    <property type="match status" value="1"/>
</dbReference>
<protein>
    <submittedName>
        <fullName evidence="2">Unannotated protein</fullName>
    </submittedName>
</protein>
<gene>
    <name evidence="2" type="ORF">UFOPK3914_02282</name>
</gene>
<dbReference type="SUPFAM" id="SSF52980">
    <property type="entry name" value="Restriction endonuclease-like"/>
    <property type="match status" value="1"/>
</dbReference>
<dbReference type="Pfam" id="PF18741">
    <property type="entry name" value="MTES_1575"/>
    <property type="match status" value="1"/>
</dbReference>
<evidence type="ECO:0000259" key="1">
    <source>
        <dbReference type="Pfam" id="PF18741"/>
    </source>
</evidence>
<accession>A0A6J7PFH3</accession>
<feature type="domain" description="Restriction endonuclease type II-like" evidence="1">
    <location>
        <begin position="233"/>
        <end position="300"/>
    </location>
</feature>
<dbReference type="InterPro" id="IPR049468">
    <property type="entry name" value="Restrct_endonuc-II-like_dom"/>
</dbReference>